<comment type="function">
    <text evidence="8">Extracellular zinc metalloprotease.</text>
</comment>
<dbReference type="STRING" id="41514.SARI_00363"/>
<feature type="domain" description="Protealysin N-terminal propeptide" evidence="11">
    <location>
        <begin position="27"/>
        <end position="64"/>
    </location>
</feature>
<dbReference type="Pfam" id="PF01447">
    <property type="entry name" value="Peptidase_M4"/>
    <property type="match status" value="1"/>
</dbReference>
<organism evidence="12 13">
    <name type="scientific">Salmonella arizonae (strain ATCC BAA-731 / CDC346-86 / RSK2980)</name>
    <dbReference type="NCBI Taxonomy" id="41514"/>
    <lineage>
        <taxon>Bacteria</taxon>
        <taxon>Pseudomonadati</taxon>
        <taxon>Pseudomonadota</taxon>
        <taxon>Gammaproteobacteria</taxon>
        <taxon>Enterobacterales</taxon>
        <taxon>Enterobacteriaceae</taxon>
        <taxon>Salmonella</taxon>
    </lineage>
</organism>
<dbReference type="PRINTS" id="PR00730">
    <property type="entry name" value="THERMOLYSIN"/>
</dbReference>
<keyword evidence="5 8" id="KW-0862">Zinc</keyword>
<evidence type="ECO:0000256" key="1">
    <source>
        <dbReference type="ARBA" id="ARBA00009388"/>
    </source>
</evidence>
<dbReference type="CDD" id="cd09597">
    <property type="entry name" value="M4_TLP"/>
    <property type="match status" value="1"/>
</dbReference>
<proteinExistence type="inferred from homology"/>
<evidence type="ECO:0000256" key="6">
    <source>
        <dbReference type="ARBA" id="ARBA00023049"/>
    </source>
</evidence>
<dbReference type="GO" id="GO:0046872">
    <property type="term" value="F:metal ion binding"/>
    <property type="evidence" value="ECO:0007669"/>
    <property type="project" value="UniProtKB-UniRule"/>
</dbReference>
<gene>
    <name evidence="12" type="ordered locus">SARI_00363</name>
</gene>
<keyword evidence="13" id="KW-1185">Reference proteome</keyword>
<feature type="domain" description="Peptidase M4" evidence="9">
    <location>
        <begin position="106"/>
        <end position="190"/>
    </location>
</feature>
<dbReference type="HOGENOM" id="CLU_008590_0_1_6"/>
<keyword evidence="3" id="KW-0479">Metal-binding</keyword>
<dbReference type="InterPro" id="IPR013856">
    <property type="entry name" value="Peptidase_M4_domain"/>
</dbReference>
<feature type="active site" evidence="7">
    <location>
        <position position="183"/>
    </location>
</feature>
<evidence type="ECO:0000256" key="3">
    <source>
        <dbReference type="ARBA" id="ARBA00022723"/>
    </source>
</evidence>
<dbReference type="InterPro" id="IPR027268">
    <property type="entry name" value="Peptidase_M4/M1_CTD_sf"/>
</dbReference>
<dbReference type="GO" id="GO:0006508">
    <property type="term" value="P:proteolysis"/>
    <property type="evidence" value="ECO:0007669"/>
    <property type="project" value="UniProtKB-KW"/>
</dbReference>
<dbReference type="SUPFAM" id="SSF55486">
    <property type="entry name" value="Metalloproteases ('zincins'), catalytic domain"/>
    <property type="match status" value="1"/>
</dbReference>
<dbReference type="InterPro" id="IPR001570">
    <property type="entry name" value="Peptidase_M4_C_domain"/>
</dbReference>
<evidence type="ECO:0000313" key="12">
    <source>
        <dbReference type="EMBL" id="ABX20300.1"/>
    </source>
</evidence>
<dbReference type="Proteomes" id="UP000002084">
    <property type="component" value="Chromosome"/>
</dbReference>
<dbReference type="GO" id="GO:0005576">
    <property type="term" value="C:extracellular region"/>
    <property type="evidence" value="ECO:0007669"/>
    <property type="project" value="UniProtKB-SubCell"/>
</dbReference>
<keyword evidence="2 8" id="KW-0645">Protease</keyword>
<evidence type="ECO:0000256" key="5">
    <source>
        <dbReference type="ARBA" id="ARBA00022833"/>
    </source>
</evidence>
<evidence type="ECO:0000313" key="13">
    <source>
        <dbReference type="Proteomes" id="UP000002084"/>
    </source>
</evidence>
<sequence length="361" mass="39567">MLTIYTTDVLFSVVRNKEIGMNTISCHTVIPPYILRRIIANGSAPQQRCARLTLTHVQTLMAHKPVKSPVAHPAHPGRLERDIYDAKQGQELPGLQVRHEGQPSNGDIAVDEAYNYLGITHDFFWKIYHRDSLDNKGLALTGTVHYGRDYQNAFWNGQQMVFGDGDGEIFNRFTSSIDVVAHELTHGVTETEAGLIYFGQSGALNESLSDVLGSLVKQFHLQQTAGQADWIIGEGLLAKGINGKGLRSMAAPGTAYDDPLLGQDPQPAHMQNFIKTREDNGGVHLNSGIPNRAFYLAACQIGGYAWEKAGYAWYDTLCDRNLAQNASFADFAGLTIAHGEKRSGQTVASAIEQAWKTVGVL</sequence>
<dbReference type="Gene3D" id="1.10.390.10">
    <property type="entry name" value="Neutral Protease Domain 2"/>
    <property type="match status" value="1"/>
</dbReference>
<evidence type="ECO:0000256" key="4">
    <source>
        <dbReference type="ARBA" id="ARBA00022801"/>
    </source>
</evidence>
<dbReference type="InterPro" id="IPR052759">
    <property type="entry name" value="Metalloprotease_M4"/>
</dbReference>
<dbReference type="Pfam" id="PF02868">
    <property type="entry name" value="Peptidase_M4_C"/>
    <property type="match status" value="1"/>
</dbReference>
<reference evidence="12 13" key="1">
    <citation type="submission" date="2007-11" db="EMBL/GenBank/DDBJ databases">
        <authorList>
            <consortium name="The Salmonella enterica serovar Arizonae Genome Sequencing Project"/>
            <person name="McClelland M."/>
            <person name="Sanderson E.K."/>
            <person name="Porwollik S."/>
            <person name="Spieth J."/>
            <person name="Clifton W.S."/>
            <person name="Fulton R."/>
            <person name="Chunyan W."/>
            <person name="Wollam A."/>
            <person name="Shah N."/>
            <person name="Pepin K."/>
            <person name="Bhonagiri V."/>
            <person name="Nash W."/>
            <person name="Johnson M."/>
            <person name="Thiruvilangam P."/>
            <person name="Wilson R."/>
        </authorList>
    </citation>
    <scope>NUCLEOTIDE SEQUENCE [LARGE SCALE GENOMIC DNA]</scope>
    <source>
        <strain evidence="13">ATCC BAA-731 / CDC346-86 / RSK2980</strain>
    </source>
</reference>
<evidence type="ECO:0000256" key="7">
    <source>
        <dbReference type="PIRSR" id="PIRSR623612-1"/>
    </source>
</evidence>
<dbReference type="PANTHER" id="PTHR43579:SF1">
    <property type="entry name" value="NEUTRAL METALLOPROTEINASE"/>
    <property type="match status" value="1"/>
</dbReference>
<evidence type="ECO:0000259" key="11">
    <source>
        <dbReference type="Pfam" id="PF16485"/>
    </source>
</evidence>
<evidence type="ECO:0000256" key="8">
    <source>
        <dbReference type="RuleBase" id="RU366073"/>
    </source>
</evidence>
<feature type="domain" description="Peptidase M4 C-terminal" evidence="10">
    <location>
        <begin position="193"/>
        <end position="360"/>
    </location>
</feature>
<dbReference type="Gene3D" id="3.10.170.10">
    <property type="match status" value="1"/>
</dbReference>
<comment type="similarity">
    <text evidence="1 8">Belongs to the peptidase M4 family.</text>
</comment>
<dbReference type="EMBL" id="CP000880">
    <property type="protein sequence ID" value="ABX20300.1"/>
    <property type="molecule type" value="Genomic_DNA"/>
</dbReference>
<dbReference type="KEGG" id="ses:SARI_00363"/>
<feature type="active site" description="Proton donor" evidence="7">
    <location>
        <position position="284"/>
    </location>
</feature>
<evidence type="ECO:0000259" key="9">
    <source>
        <dbReference type="Pfam" id="PF01447"/>
    </source>
</evidence>
<evidence type="ECO:0000256" key="2">
    <source>
        <dbReference type="ARBA" id="ARBA00022670"/>
    </source>
</evidence>
<dbReference type="InterPro" id="IPR023612">
    <property type="entry name" value="Peptidase_M4"/>
</dbReference>
<dbReference type="Pfam" id="PF16485">
    <property type="entry name" value="PLN_propep"/>
    <property type="match status" value="1"/>
</dbReference>
<keyword evidence="6 8" id="KW-0482">Metalloprotease</keyword>
<protein>
    <recommendedName>
        <fullName evidence="8">Neutral metalloproteinase</fullName>
        <ecNumber evidence="8">3.4.24.-</ecNumber>
    </recommendedName>
</protein>
<keyword evidence="8" id="KW-0964">Secreted</keyword>
<keyword evidence="4 8" id="KW-0378">Hydrolase</keyword>
<comment type="cofactor">
    <cofactor evidence="8">
        <name>Zn(2+)</name>
        <dbReference type="ChEBI" id="CHEBI:29105"/>
    </cofactor>
</comment>
<dbReference type="GO" id="GO:0004222">
    <property type="term" value="F:metalloendopeptidase activity"/>
    <property type="evidence" value="ECO:0007669"/>
    <property type="project" value="UniProtKB-UniRule"/>
</dbReference>
<dbReference type="AlphaFoldDB" id="A9MHM2"/>
<name>A9MHM2_SALAR</name>
<dbReference type="EC" id="3.4.24.-" evidence="8"/>
<comment type="subcellular location">
    <subcellularLocation>
        <location evidence="8">Secreted</location>
    </subcellularLocation>
</comment>
<accession>A9MHM2</accession>
<dbReference type="PANTHER" id="PTHR43579">
    <property type="match status" value="1"/>
</dbReference>
<dbReference type="InterPro" id="IPR032475">
    <property type="entry name" value="Protealysin_N_PP"/>
</dbReference>
<evidence type="ECO:0000259" key="10">
    <source>
        <dbReference type="Pfam" id="PF02868"/>
    </source>
</evidence>
<dbReference type="MEROPS" id="M04.023"/>